<name>A0A177AXW7_9BILA</name>
<gene>
    <name evidence="1" type="ORF">A3Q56_06059</name>
</gene>
<organism evidence="1 2">
    <name type="scientific">Intoshia linei</name>
    <dbReference type="NCBI Taxonomy" id="1819745"/>
    <lineage>
        <taxon>Eukaryota</taxon>
        <taxon>Metazoa</taxon>
        <taxon>Spiralia</taxon>
        <taxon>Lophotrochozoa</taxon>
        <taxon>Mesozoa</taxon>
        <taxon>Orthonectida</taxon>
        <taxon>Rhopaluridae</taxon>
        <taxon>Intoshia</taxon>
    </lineage>
</organism>
<dbReference type="AlphaFoldDB" id="A0A177AXW7"/>
<dbReference type="Proteomes" id="UP000078046">
    <property type="component" value="Unassembled WGS sequence"/>
</dbReference>
<keyword evidence="2" id="KW-1185">Reference proteome</keyword>
<protein>
    <submittedName>
        <fullName evidence="1">Uncharacterized protein</fullName>
    </submittedName>
</protein>
<proteinExistence type="predicted"/>
<sequence length="80" mass="9605">MDNWFNMELERAYLHYKTEGTRIKKIEFNQQFLNINNITDTKYRILSSPILFTTVFQFHNDHITSTNRNVPGFGDKIIYT</sequence>
<evidence type="ECO:0000313" key="2">
    <source>
        <dbReference type="Proteomes" id="UP000078046"/>
    </source>
</evidence>
<reference evidence="1 2" key="1">
    <citation type="submission" date="2016-04" db="EMBL/GenBank/DDBJ databases">
        <title>The genome of Intoshia linei affirms orthonectids as highly simplified spiralians.</title>
        <authorList>
            <person name="Mikhailov K.V."/>
            <person name="Slusarev G.S."/>
            <person name="Nikitin M.A."/>
            <person name="Logacheva M.D."/>
            <person name="Penin A."/>
            <person name="Aleoshin V."/>
            <person name="Panchin Y.V."/>
        </authorList>
    </citation>
    <scope>NUCLEOTIDE SEQUENCE [LARGE SCALE GENOMIC DNA]</scope>
    <source>
        <strain evidence="1">Intl2013</strain>
        <tissue evidence="1">Whole animal</tissue>
    </source>
</reference>
<comment type="caution">
    <text evidence="1">The sequence shown here is derived from an EMBL/GenBank/DDBJ whole genome shotgun (WGS) entry which is preliminary data.</text>
</comment>
<dbReference type="EMBL" id="LWCA01000999">
    <property type="protein sequence ID" value="OAF66223.1"/>
    <property type="molecule type" value="Genomic_DNA"/>
</dbReference>
<accession>A0A177AXW7</accession>
<evidence type="ECO:0000313" key="1">
    <source>
        <dbReference type="EMBL" id="OAF66223.1"/>
    </source>
</evidence>